<keyword evidence="5" id="KW-0235">DNA replication</keyword>
<protein>
    <recommendedName>
        <fullName evidence="2">DNA polymerase III subunit delta</fullName>
        <ecNumber evidence="1">2.7.7.7</ecNumber>
    </recommendedName>
</protein>
<comment type="caution">
    <text evidence="11">The sequence shown here is derived from an EMBL/GenBank/DDBJ whole genome shotgun (WGS) entry which is preliminary data.</text>
</comment>
<reference evidence="11 12" key="1">
    <citation type="submission" date="2017-07" db="EMBL/GenBank/DDBJ databases">
        <title>The genome sequence of Paludifilum halophilum highlights mechanisms for microbial adaptation to high salt environemnts.</title>
        <authorList>
            <person name="Belbahri L."/>
        </authorList>
    </citation>
    <scope>NUCLEOTIDE SEQUENCE [LARGE SCALE GENOMIC DNA]</scope>
    <source>
        <strain evidence="11 12">DSM 102817</strain>
    </source>
</reference>
<feature type="domain" description="DNA polymerase III delta N-terminal" evidence="9">
    <location>
        <begin position="21"/>
        <end position="144"/>
    </location>
</feature>
<dbReference type="Gene3D" id="1.10.8.60">
    <property type="match status" value="1"/>
</dbReference>
<dbReference type="InterPro" id="IPR008921">
    <property type="entry name" value="DNA_pol3_clamp-load_cplx_C"/>
</dbReference>
<dbReference type="PANTHER" id="PTHR34388:SF1">
    <property type="entry name" value="DNA POLYMERASE III SUBUNIT DELTA"/>
    <property type="match status" value="1"/>
</dbReference>
<dbReference type="PANTHER" id="PTHR34388">
    <property type="entry name" value="DNA POLYMERASE III SUBUNIT DELTA"/>
    <property type="match status" value="1"/>
</dbReference>
<dbReference type="GO" id="GO:0006261">
    <property type="term" value="P:DNA-templated DNA replication"/>
    <property type="evidence" value="ECO:0007669"/>
    <property type="project" value="TreeGrafter"/>
</dbReference>
<feature type="domain" description="DNA polymerase III delta subunit-like C-terminal" evidence="10">
    <location>
        <begin position="219"/>
        <end position="338"/>
    </location>
</feature>
<dbReference type="SUPFAM" id="SSF52540">
    <property type="entry name" value="P-loop containing nucleoside triphosphate hydrolases"/>
    <property type="match status" value="1"/>
</dbReference>
<dbReference type="GO" id="GO:0003887">
    <property type="term" value="F:DNA-directed DNA polymerase activity"/>
    <property type="evidence" value="ECO:0007669"/>
    <property type="project" value="UniProtKB-KW"/>
</dbReference>
<evidence type="ECO:0000256" key="3">
    <source>
        <dbReference type="ARBA" id="ARBA00022679"/>
    </source>
</evidence>
<evidence type="ECO:0000256" key="8">
    <source>
        <dbReference type="ARBA" id="ARBA00049244"/>
    </source>
</evidence>
<evidence type="ECO:0000256" key="5">
    <source>
        <dbReference type="ARBA" id="ARBA00022705"/>
    </source>
</evidence>
<dbReference type="GO" id="GO:0003677">
    <property type="term" value="F:DNA binding"/>
    <property type="evidence" value="ECO:0007669"/>
    <property type="project" value="InterPro"/>
</dbReference>
<dbReference type="Pfam" id="PF21694">
    <property type="entry name" value="DNA_pol3_delta_C"/>
    <property type="match status" value="1"/>
</dbReference>
<dbReference type="GO" id="GO:0009360">
    <property type="term" value="C:DNA polymerase III complex"/>
    <property type="evidence" value="ECO:0007669"/>
    <property type="project" value="InterPro"/>
</dbReference>
<proteinExistence type="inferred from homology"/>
<evidence type="ECO:0000313" key="12">
    <source>
        <dbReference type="Proteomes" id="UP000215459"/>
    </source>
</evidence>
<comment type="similarity">
    <text evidence="7">Belongs to the DNA polymerase HolA subunit family.</text>
</comment>
<dbReference type="InterPro" id="IPR010372">
    <property type="entry name" value="DNA_pol3_delta_N"/>
</dbReference>
<dbReference type="Proteomes" id="UP000215459">
    <property type="component" value="Unassembled WGS sequence"/>
</dbReference>
<dbReference type="OrthoDB" id="9775929at2"/>
<dbReference type="InterPro" id="IPR027417">
    <property type="entry name" value="P-loop_NTPase"/>
</dbReference>
<dbReference type="NCBIfam" id="TIGR01128">
    <property type="entry name" value="holA"/>
    <property type="match status" value="1"/>
</dbReference>
<sequence>MIGTMRKLYQELRQGTVHPVYLFYGSETFLIEDACQRIRNQVLPSDHSSWNESVMDLEETTIQELVQEAETPSFFGERRVVIGKNAWFLTASRGKEKVNHRPEELLRYAEDPLPENVLILVAPAEKLDSRKKTVKELKKKVREVAFHALEGKELVSWVTQRLKSTGVKVHPRTGERLIQLVGNDLRLLHMEIEKMAAYAGKEGTITPETVSDLVPRTLEQDVFKLVDRVVRRQTGQALSVFYDLVYNREEPIRILSLIIRQFRLMLQVKVLAKQGKSEREMAALLKVHPYPVKLALRQGKSYPEKTLRTLLARSIDTDQAIKSGRVEKTLAVERLLLSVGTLSNAALETKTRPLS</sequence>
<dbReference type="Gene3D" id="1.20.272.10">
    <property type="match status" value="1"/>
</dbReference>
<dbReference type="EC" id="2.7.7.7" evidence="1"/>
<dbReference type="Gene3D" id="3.40.50.300">
    <property type="entry name" value="P-loop containing nucleotide triphosphate hydrolases"/>
    <property type="match status" value="1"/>
</dbReference>
<evidence type="ECO:0000259" key="10">
    <source>
        <dbReference type="Pfam" id="PF21694"/>
    </source>
</evidence>
<evidence type="ECO:0000256" key="2">
    <source>
        <dbReference type="ARBA" id="ARBA00017703"/>
    </source>
</evidence>
<name>A0A235B5Q6_9BACL</name>
<organism evidence="11 12">
    <name type="scientific">Paludifilum halophilum</name>
    <dbReference type="NCBI Taxonomy" id="1642702"/>
    <lineage>
        <taxon>Bacteria</taxon>
        <taxon>Bacillati</taxon>
        <taxon>Bacillota</taxon>
        <taxon>Bacilli</taxon>
        <taxon>Bacillales</taxon>
        <taxon>Thermoactinomycetaceae</taxon>
        <taxon>Paludifilum</taxon>
    </lineage>
</organism>
<evidence type="ECO:0000313" key="11">
    <source>
        <dbReference type="EMBL" id="OYD07638.1"/>
    </source>
</evidence>
<keyword evidence="3" id="KW-0808">Transferase</keyword>
<evidence type="ECO:0000256" key="6">
    <source>
        <dbReference type="ARBA" id="ARBA00022932"/>
    </source>
</evidence>
<evidence type="ECO:0000256" key="7">
    <source>
        <dbReference type="ARBA" id="ARBA00034754"/>
    </source>
</evidence>
<keyword evidence="6" id="KW-0239">DNA-directed DNA polymerase</keyword>
<evidence type="ECO:0000256" key="1">
    <source>
        <dbReference type="ARBA" id="ARBA00012417"/>
    </source>
</evidence>
<dbReference type="InterPro" id="IPR005790">
    <property type="entry name" value="DNA_polIII_delta"/>
</dbReference>
<evidence type="ECO:0000256" key="4">
    <source>
        <dbReference type="ARBA" id="ARBA00022695"/>
    </source>
</evidence>
<evidence type="ECO:0000259" key="9">
    <source>
        <dbReference type="Pfam" id="PF06144"/>
    </source>
</evidence>
<gene>
    <name evidence="11" type="ORF">CHM34_09150</name>
</gene>
<accession>A0A235B5Q6</accession>
<comment type="catalytic activity">
    <reaction evidence="8">
        <text>DNA(n) + a 2'-deoxyribonucleoside 5'-triphosphate = DNA(n+1) + diphosphate</text>
        <dbReference type="Rhea" id="RHEA:22508"/>
        <dbReference type="Rhea" id="RHEA-COMP:17339"/>
        <dbReference type="Rhea" id="RHEA-COMP:17340"/>
        <dbReference type="ChEBI" id="CHEBI:33019"/>
        <dbReference type="ChEBI" id="CHEBI:61560"/>
        <dbReference type="ChEBI" id="CHEBI:173112"/>
        <dbReference type="EC" id="2.7.7.7"/>
    </reaction>
</comment>
<dbReference type="SUPFAM" id="SSF48019">
    <property type="entry name" value="post-AAA+ oligomerization domain-like"/>
    <property type="match status" value="1"/>
</dbReference>
<keyword evidence="12" id="KW-1185">Reference proteome</keyword>
<keyword evidence="4" id="KW-0548">Nucleotidyltransferase</keyword>
<dbReference type="Pfam" id="PF06144">
    <property type="entry name" value="DNA_pol3_delta"/>
    <property type="match status" value="1"/>
</dbReference>
<dbReference type="AlphaFoldDB" id="A0A235B5Q6"/>
<dbReference type="InterPro" id="IPR048466">
    <property type="entry name" value="DNA_pol3_delta-like_C"/>
</dbReference>
<dbReference type="EMBL" id="NOWF01000005">
    <property type="protein sequence ID" value="OYD07638.1"/>
    <property type="molecule type" value="Genomic_DNA"/>
</dbReference>